<protein>
    <submittedName>
        <fullName evidence="1">Uncharacterized protein</fullName>
    </submittedName>
</protein>
<dbReference type="Proteomes" id="UP001234178">
    <property type="component" value="Unassembled WGS sequence"/>
</dbReference>
<comment type="caution">
    <text evidence="1">The sequence shown here is derived from an EMBL/GenBank/DDBJ whole genome shotgun (WGS) entry which is preliminary data.</text>
</comment>
<reference evidence="1 2" key="1">
    <citation type="journal article" date="2023" name="Nucleic Acids Res.">
        <title>The hologenome of Daphnia magna reveals possible DNA methylation and microbiome-mediated evolution of the host genome.</title>
        <authorList>
            <person name="Chaturvedi A."/>
            <person name="Li X."/>
            <person name="Dhandapani V."/>
            <person name="Marshall H."/>
            <person name="Kissane S."/>
            <person name="Cuenca-Cambronero M."/>
            <person name="Asole G."/>
            <person name="Calvet F."/>
            <person name="Ruiz-Romero M."/>
            <person name="Marangio P."/>
            <person name="Guigo R."/>
            <person name="Rago D."/>
            <person name="Mirbahai L."/>
            <person name="Eastwood N."/>
            <person name="Colbourne J.K."/>
            <person name="Zhou J."/>
            <person name="Mallon E."/>
            <person name="Orsini L."/>
        </authorList>
    </citation>
    <scope>NUCLEOTIDE SEQUENCE [LARGE SCALE GENOMIC DNA]</scope>
    <source>
        <strain evidence="1">LRV0_1</strain>
    </source>
</reference>
<keyword evidence="2" id="KW-1185">Reference proteome</keyword>
<name>A0ABQ9YNC0_9CRUS</name>
<accession>A0ABQ9YNC0</accession>
<evidence type="ECO:0000313" key="2">
    <source>
        <dbReference type="Proteomes" id="UP001234178"/>
    </source>
</evidence>
<proteinExistence type="predicted"/>
<sequence>MGMNTCTKALSIDDLFAFVMISGGYLSFKKSTSVKDTPQCNAVNTGFKGSKDLSYRHADGAGVSYPIIALQGR</sequence>
<gene>
    <name evidence="1" type="ORF">OUZ56_003923</name>
</gene>
<organism evidence="1 2">
    <name type="scientific">Daphnia magna</name>
    <dbReference type="NCBI Taxonomy" id="35525"/>
    <lineage>
        <taxon>Eukaryota</taxon>
        <taxon>Metazoa</taxon>
        <taxon>Ecdysozoa</taxon>
        <taxon>Arthropoda</taxon>
        <taxon>Crustacea</taxon>
        <taxon>Branchiopoda</taxon>
        <taxon>Diplostraca</taxon>
        <taxon>Cladocera</taxon>
        <taxon>Anomopoda</taxon>
        <taxon>Daphniidae</taxon>
        <taxon>Daphnia</taxon>
    </lineage>
</organism>
<dbReference type="EMBL" id="JAOYFB010000001">
    <property type="protein sequence ID" value="KAK4002067.1"/>
    <property type="molecule type" value="Genomic_DNA"/>
</dbReference>
<evidence type="ECO:0000313" key="1">
    <source>
        <dbReference type="EMBL" id="KAK4002067.1"/>
    </source>
</evidence>